<protein>
    <submittedName>
        <fullName evidence="1">Uncharacterized protein</fullName>
    </submittedName>
</protein>
<accession>A0A8D8XA93</accession>
<dbReference type="AlphaFoldDB" id="A0A8D8XA93"/>
<sequence length="152" mass="17233">MGLSVWLDNSGETFEQLHHLGGETGHEVRLVRGAIVDAAAIVSHRNLSKRLNIFDIECQSQHRVVLKSRKWLWNVACSSDGLRLKLRRRARTLCRTNLGCIFGLALTPRICLRKHRCVLSGNFSENQVEKCVNLIPPTQVPNACKKKILIHF</sequence>
<organism evidence="1">
    <name type="scientific">Cacopsylla melanoneura</name>
    <dbReference type="NCBI Taxonomy" id="428564"/>
    <lineage>
        <taxon>Eukaryota</taxon>
        <taxon>Metazoa</taxon>
        <taxon>Ecdysozoa</taxon>
        <taxon>Arthropoda</taxon>
        <taxon>Hexapoda</taxon>
        <taxon>Insecta</taxon>
        <taxon>Pterygota</taxon>
        <taxon>Neoptera</taxon>
        <taxon>Paraneoptera</taxon>
        <taxon>Hemiptera</taxon>
        <taxon>Sternorrhyncha</taxon>
        <taxon>Psylloidea</taxon>
        <taxon>Psyllidae</taxon>
        <taxon>Psyllinae</taxon>
        <taxon>Cacopsylla</taxon>
    </lineage>
</organism>
<evidence type="ECO:0000313" key="1">
    <source>
        <dbReference type="EMBL" id="CAG6688038.1"/>
    </source>
</evidence>
<dbReference type="EMBL" id="HBUF01284738">
    <property type="protein sequence ID" value="CAG6688038.1"/>
    <property type="molecule type" value="Transcribed_RNA"/>
</dbReference>
<proteinExistence type="predicted"/>
<name>A0A8D8XA93_9HEMI</name>
<reference evidence="1" key="1">
    <citation type="submission" date="2021-05" db="EMBL/GenBank/DDBJ databases">
        <authorList>
            <person name="Alioto T."/>
            <person name="Alioto T."/>
            <person name="Gomez Garrido J."/>
        </authorList>
    </citation>
    <scope>NUCLEOTIDE SEQUENCE</scope>
</reference>